<evidence type="ECO:0000313" key="7">
    <source>
        <dbReference type="Proteomes" id="UP000663828"/>
    </source>
</evidence>
<evidence type="ECO:0000313" key="6">
    <source>
        <dbReference type="EMBL" id="CAF1558810.1"/>
    </source>
</evidence>
<keyword evidence="3" id="KW-1015">Disulfide bond</keyword>
<dbReference type="Pfam" id="PF00014">
    <property type="entry name" value="Kunitz_BPTI"/>
    <property type="match status" value="1"/>
</dbReference>
<dbReference type="Gene3D" id="2.10.22.10">
    <property type="entry name" value="Antistasin, domain 1"/>
    <property type="match status" value="1"/>
</dbReference>
<feature type="signal peptide" evidence="4">
    <location>
        <begin position="1"/>
        <end position="17"/>
    </location>
</feature>
<reference evidence="6" key="1">
    <citation type="submission" date="2021-02" db="EMBL/GenBank/DDBJ databases">
        <authorList>
            <person name="Nowell W R."/>
        </authorList>
    </citation>
    <scope>NUCLEOTIDE SEQUENCE</scope>
</reference>
<dbReference type="InterPro" id="IPR004094">
    <property type="entry name" value="Antistasin-like"/>
</dbReference>
<dbReference type="InterPro" id="IPR020901">
    <property type="entry name" value="Prtase_inh_Kunz-CS"/>
</dbReference>
<dbReference type="InterPro" id="IPR002223">
    <property type="entry name" value="Kunitz_BPTI"/>
</dbReference>
<dbReference type="Pfam" id="PF02822">
    <property type="entry name" value="Antistasin"/>
    <property type="match status" value="1"/>
</dbReference>
<dbReference type="InterPro" id="IPR036880">
    <property type="entry name" value="Kunitz_BPTI_sf"/>
</dbReference>
<accession>A0A815XL34</accession>
<dbReference type="PROSITE" id="PS00280">
    <property type="entry name" value="BPTI_KUNITZ_1"/>
    <property type="match status" value="1"/>
</dbReference>
<name>A0A815XL34_ADIRI</name>
<dbReference type="EMBL" id="CAJNOR010005359">
    <property type="protein sequence ID" value="CAF1558810.1"/>
    <property type="molecule type" value="Genomic_DNA"/>
</dbReference>
<dbReference type="PANTHER" id="PTHR10083">
    <property type="entry name" value="KUNITZ-TYPE PROTEASE INHIBITOR-RELATED"/>
    <property type="match status" value="1"/>
</dbReference>
<dbReference type="InterPro" id="IPR050098">
    <property type="entry name" value="TFPI/VKTCI-like"/>
</dbReference>
<comment type="caution">
    <text evidence="6">The sequence shown here is derived from an EMBL/GenBank/DDBJ whole genome shotgun (WGS) entry which is preliminary data.</text>
</comment>
<dbReference type="InterPro" id="IPR011061">
    <property type="entry name" value="Hirudin/antistatin"/>
</dbReference>
<dbReference type="SMART" id="SM00131">
    <property type="entry name" value="KU"/>
    <property type="match status" value="1"/>
</dbReference>
<feature type="chain" id="PRO_5033031826" description="BPTI/Kunitz inhibitor domain-containing protein" evidence="4">
    <location>
        <begin position="18"/>
        <end position="165"/>
    </location>
</feature>
<protein>
    <recommendedName>
        <fullName evidence="5">BPTI/Kunitz inhibitor domain-containing protein</fullName>
    </recommendedName>
</protein>
<dbReference type="SUPFAM" id="SSF57362">
    <property type="entry name" value="BPTI-like"/>
    <property type="match status" value="1"/>
</dbReference>
<dbReference type="Gene3D" id="4.10.410.10">
    <property type="entry name" value="Pancreatic trypsin inhibitor Kunitz domain"/>
    <property type="match status" value="1"/>
</dbReference>
<dbReference type="PANTHER" id="PTHR10083:SF374">
    <property type="entry name" value="BPTI_KUNITZ INHIBITOR DOMAIN-CONTAINING PROTEIN"/>
    <property type="match status" value="1"/>
</dbReference>
<evidence type="ECO:0000256" key="1">
    <source>
        <dbReference type="ARBA" id="ARBA00022690"/>
    </source>
</evidence>
<keyword evidence="4" id="KW-0732">Signal</keyword>
<dbReference type="SUPFAM" id="SSF57262">
    <property type="entry name" value="Leech antihemostatic proteins"/>
    <property type="match status" value="1"/>
</dbReference>
<evidence type="ECO:0000256" key="2">
    <source>
        <dbReference type="ARBA" id="ARBA00022900"/>
    </source>
</evidence>
<sequence length="165" mass="18068">MIRIFSLLLVTSAFIYAIESTTDRKPVAAGAKGCAPVNCHGKTKTCPYGYEKKNGCEICKCHDPCNPQGKSRVCGKKERCHVEKKPDGTFGTRCDAAAAKKTGKPEKFDPKNCHLPRESGLCRAAIPRFYYNPTTKACEEFTFGGCGGNPNNFKTKAECEKSCKK</sequence>
<dbReference type="CDD" id="cd00109">
    <property type="entry name" value="Kunitz-type"/>
    <property type="match status" value="1"/>
</dbReference>
<keyword evidence="7" id="KW-1185">Reference proteome</keyword>
<evidence type="ECO:0000256" key="3">
    <source>
        <dbReference type="ARBA" id="ARBA00023157"/>
    </source>
</evidence>
<evidence type="ECO:0000259" key="5">
    <source>
        <dbReference type="PROSITE" id="PS50279"/>
    </source>
</evidence>
<keyword evidence="2" id="KW-0722">Serine protease inhibitor</keyword>
<dbReference type="FunFam" id="4.10.410.10:FF:000021">
    <property type="entry name" value="Serine protease inhibitor, putative"/>
    <property type="match status" value="1"/>
</dbReference>
<evidence type="ECO:0000256" key="4">
    <source>
        <dbReference type="SAM" id="SignalP"/>
    </source>
</evidence>
<feature type="domain" description="BPTI/Kunitz inhibitor" evidence="5">
    <location>
        <begin position="113"/>
        <end position="163"/>
    </location>
</feature>
<dbReference type="GO" id="GO:0005615">
    <property type="term" value="C:extracellular space"/>
    <property type="evidence" value="ECO:0007669"/>
    <property type="project" value="TreeGrafter"/>
</dbReference>
<dbReference type="PRINTS" id="PR00759">
    <property type="entry name" value="BASICPTASE"/>
</dbReference>
<dbReference type="GO" id="GO:0004867">
    <property type="term" value="F:serine-type endopeptidase inhibitor activity"/>
    <property type="evidence" value="ECO:0007669"/>
    <property type="project" value="UniProtKB-KW"/>
</dbReference>
<organism evidence="6 7">
    <name type="scientific">Adineta ricciae</name>
    <name type="common">Rotifer</name>
    <dbReference type="NCBI Taxonomy" id="249248"/>
    <lineage>
        <taxon>Eukaryota</taxon>
        <taxon>Metazoa</taxon>
        <taxon>Spiralia</taxon>
        <taxon>Gnathifera</taxon>
        <taxon>Rotifera</taxon>
        <taxon>Eurotatoria</taxon>
        <taxon>Bdelloidea</taxon>
        <taxon>Adinetida</taxon>
        <taxon>Adinetidae</taxon>
        <taxon>Adineta</taxon>
    </lineage>
</organism>
<keyword evidence="1" id="KW-0646">Protease inhibitor</keyword>
<dbReference type="PROSITE" id="PS50279">
    <property type="entry name" value="BPTI_KUNITZ_2"/>
    <property type="match status" value="1"/>
</dbReference>
<proteinExistence type="predicted"/>
<dbReference type="Proteomes" id="UP000663828">
    <property type="component" value="Unassembled WGS sequence"/>
</dbReference>
<dbReference type="AlphaFoldDB" id="A0A815XL34"/>
<gene>
    <name evidence="6" type="ORF">XAT740_LOCUS43461</name>
</gene>